<dbReference type="SUPFAM" id="SSF53474">
    <property type="entry name" value="alpha/beta-Hydrolases"/>
    <property type="match status" value="1"/>
</dbReference>
<dbReference type="InterPro" id="IPR000073">
    <property type="entry name" value="AB_hydrolase_1"/>
</dbReference>
<dbReference type="GO" id="GO:0016787">
    <property type="term" value="F:hydrolase activity"/>
    <property type="evidence" value="ECO:0007669"/>
    <property type="project" value="UniProtKB-KW"/>
</dbReference>
<feature type="region of interest" description="Disordered" evidence="3">
    <location>
        <begin position="25"/>
        <end position="49"/>
    </location>
</feature>
<proteinExistence type="inferred from homology"/>
<keyword evidence="8" id="KW-1185">Reference proteome</keyword>
<dbReference type="InterPro" id="IPR051601">
    <property type="entry name" value="Serine_prot/Carboxylest_S33"/>
</dbReference>
<evidence type="ECO:0000259" key="5">
    <source>
        <dbReference type="Pfam" id="PF00561"/>
    </source>
</evidence>
<feature type="chain" id="PRO_5047332340" evidence="4">
    <location>
        <begin position="28"/>
        <end position="499"/>
    </location>
</feature>
<dbReference type="InterPro" id="IPR029058">
    <property type="entry name" value="AB_hydrolase_fold"/>
</dbReference>
<evidence type="ECO:0000256" key="2">
    <source>
        <dbReference type="ARBA" id="ARBA00022801"/>
    </source>
</evidence>
<feature type="signal peptide" evidence="4">
    <location>
        <begin position="1"/>
        <end position="27"/>
    </location>
</feature>
<evidence type="ECO:0000313" key="8">
    <source>
        <dbReference type="Proteomes" id="UP001431429"/>
    </source>
</evidence>
<accession>A0ABT0UK48</accession>
<reference evidence="7" key="1">
    <citation type="submission" date="2022-06" db="EMBL/GenBank/DDBJ databases">
        <title>Genome public.</title>
        <authorList>
            <person name="Sun Q."/>
        </authorList>
    </citation>
    <scope>NUCLEOTIDE SEQUENCE</scope>
    <source>
        <strain evidence="7">CWNU-1</strain>
    </source>
</reference>
<comment type="caution">
    <text evidence="7">The sequence shown here is derived from an EMBL/GenBank/DDBJ whole genome shotgun (WGS) entry which is preliminary data.</text>
</comment>
<keyword evidence="2 7" id="KW-0378">Hydrolase</keyword>
<dbReference type="Pfam" id="PF08386">
    <property type="entry name" value="Abhydrolase_4"/>
    <property type="match status" value="1"/>
</dbReference>
<dbReference type="Proteomes" id="UP001431429">
    <property type="component" value="Unassembled WGS sequence"/>
</dbReference>
<feature type="domain" description="Peptidase S33 tripeptidyl aminopeptidase-like C-terminal" evidence="6">
    <location>
        <begin position="393"/>
        <end position="493"/>
    </location>
</feature>
<evidence type="ECO:0000256" key="3">
    <source>
        <dbReference type="SAM" id="MobiDB-lite"/>
    </source>
</evidence>
<feature type="compositionally biased region" description="Low complexity" evidence="3">
    <location>
        <begin position="25"/>
        <end position="39"/>
    </location>
</feature>
<dbReference type="Gene3D" id="3.40.50.1820">
    <property type="entry name" value="alpha/beta hydrolase"/>
    <property type="match status" value="2"/>
</dbReference>
<organism evidence="7 8">
    <name type="scientific">Streptomyces albipurpureus</name>
    <dbReference type="NCBI Taxonomy" id="2897419"/>
    <lineage>
        <taxon>Bacteria</taxon>
        <taxon>Bacillati</taxon>
        <taxon>Actinomycetota</taxon>
        <taxon>Actinomycetes</taxon>
        <taxon>Kitasatosporales</taxon>
        <taxon>Streptomycetaceae</taxon>
        <taxon>Streptomyces</taxon>
    </lineage>
</organism>
<evidence type="ECO:0000256" key="1">
    <source>
        <dbReference type="ARBA" id="ARBA00010088"/>
    </source>
</evidence>
<name>A0ABT0UK48_9ACTN</name>
<keyword evidence="4" id="KW-0732">Signal</keyword>
<evidence type="ECO:0000313" key="7">
    <source>
        <dbReference type="EMBL" id="MCM2387970.1"/>
    </source>
</evidence>
<dbReference type="InterPro" id="IPR013595">
    <property type="entry name" value="Pept_S33_TAP-like_C"/>
</dbReference>
<dbReference type="PANTHER" id="PTHR43248:SF25">
    <property type="entry name" value="AB HYDROLASE-1 DOMAIN-CONTAINING PROTEIN-RELATED"/>
    <property type="match status" value="1"/>
</dbReference>
<comment type="similarity">
    <text evidence="1">Belongs to the peptidase S33 family.</text>
</comment>
<evidence type="ECO:0000259" key="6">
    <source>
        <dbReference type="Pfam" id="PF08386"/>
    </source>
</evidence>
<dbReference type="Pfam" id="PF00561">
    <property type="entry name" value="Abhydrolase_1"/>
    <property type="match status" value="1"/>
</dbReference>
<protein>
    <submittedName>
        <fullName evidence="7">Alpha/beta hydrolase</fullName>
    </submittedName>
</protein>
<sequence length="499" mass="53509">MAFRPFRITIALLTVVVLGAGTLTARASPPTAPSTPSTAQDKRGTAEPPVLKWTPCSGTFQCAGARVPADHSAPRGPTLGVGLIKMPVRDPARRIGTLFVSTGVVGGVSFVQAAGPSLLADLNQRFDIVGIDQRGTGTSEPAMRCSTYEQDRQIEKPLVADHSGAREQFVRQARALNDLCVQRGGPLLRKLGTTEAAHDLDLLRRAVGDRQLNFLGLSYGTLLGQYYAAQYPGRVRTMVLDGVQPADLSVRDPLRLDREMFAAAEAGLKNLFDWCRRTPDSCRFGDGAPEAAFDTLVRRLDANLTTHPGRHDLVTGGVLLGEAFQALAEPALWSAFAARLSQLSAAPLPTRALPSGENAVLAGYLGNTCVDQETPPDLTVHDRHARAAAEAAPRIGRFGAYAQVKCGLWPVESAHHRGPWTHQGDTPLLVVNNTRDPYAPRAWAKKILRDTGNARLLDVRGPGHLAFGRSACVNKAVIGYLTDIRLPARGSNCSTPLPN</sequence>
<dbReference type="PANTHER" id="PTHR43248">
    <property type="entry name" value="2-SUCCINYL-6-HYDROXY-2,4-CYCLOHEXADIENE-1-CARBOXYLATE SYNTHASE"/>
    <property type="match status" value="1"/>
</dbReference>
<feature type="domain" description="AB hydrolase-1" evidence="5">
    <location>
        <begin position="118"/>
        <end position="287"/>
    </location>
</feature>
<gene>
    <name evidence="7" type="ORF">NBG84_06510</name>
</gene>
<dbReference type="RefSeq" id="WP_250918314.1">
    <property type="nucleotide sequence ID" value="NZ_JAMQAW010000006.1"/>
</dbReference>
<evidence type="ECO:0000256" key="4">
    <source>
        <dbReference type="SAM" id="SignalP"/>
    </source>
</evidence>
<dbReference type="EMBL" id="JAMQAW010000006">
    <property type="protein sequence ID" value="MCM2387970.1"/>
    <property type="molecule type" value="Genomic_DNA"/>
</dbReference>